<keyword evidence="1" id="KW-1133">Transmembrane helix</keyword>
<sequence>MLIIKSRVMIFILLIMFFLISCYLLFIKSDVDLRNTRWKCNVSHLYMSSDAYQSYDMLNESMVYNFTSKDDFFIDSHAETVSSDDNPIINKYEVTYTGKYSIDKDIITMQYLDVLVRKKHVHEHINKTQELYKGISISYYLSRENSTLYLSGTENNESGELYNHVCYLIS</sequence>
<keyword evidence="3" id="KW-1185">Reference proteome</keyword>
<evidence type="ECO:0000256" key="1">
    <source>
        <dbReference type="SAM" id="Phobius"/>
    </source>
</evidence>
<proteinExistence type="predicted"/>
<feature type="transmembrane region" description="Helical" evidence="1">
    <location>
        <begin position="6"/>
        <end position="27"/>
    </location>
</feature>
<reference evidence="2 3" key="1">
    <citation type="journal article" date="2021" name="PeerJ">
        <title>Analysis of 44 Vibrio anguillarum genomes reveals high genetic diversity.</title>
        <authorList>
            <person name="Hansen M.J."/>
            <person name="Dalsgaard I."/>
        </authorList>
    </citation>
    <scope>NUCLEOTIDE SEQUENCE [LARGE SCALE GENOMIC DNA]</scope>
    <source>
        <strain evidence="2 3">040915-1/1B</strain>
    </source>
</reference>
<keyword evidence="1" id="KW-0812">Transmembrane</keyword>
<name>A0ABR9Z712_VIBAN</name>
<dbReference type="PROSITE" id="PS51257">
    <property type="entry name" value="PROKAR_LIPOPROTEIN"/>
    <property type="match status" value="1"/>
</dbReference>
<comment type="caution">
    <text evidence="2">The sequence shown here is derived from an EMBL/GenBank/DDBJ whole genome shotgun (WGS) entry which is preliminary data.</text>
</comment>
<dbReference type="Proteomes" id="UP000726136">
    <property type="component" value="Unassembled WGS sequence"/>
</dbReference>
<gene>
    <name evidence="2" type="ORF">EAY46_14350</name>
</gene>
<accession>A0ABR9Z712</accession>
<evidence type="ECO:0000313" key="2">
    <source>
        <dbReference type="EMBL" id="MBF4374249.1"/>
    </source>
</evidence>
<keyword evidence="1" id="KW-0472">Membrane</keyword>
<protein>
    <submittedName>
        <fullName evidence="2">Uncharacterized protein</fullName>
    </submittedName>
</protein>
<evidence type="ECO:0000313" key="3">
    <source>
        <dbReference type="Proteomes" id="UP000726136"/>
    </source>
</evidence>
<dbReference type="EMBL" id="RDPI01000017">
    <property type="protein sequence ID" value="MBF4374249.1"/>
    <property type="molecule type" value="Genomic_DNA"/>
</dbReference>
<organism evidence="2 3">
    <name type="scientific">Vibrio anguillarum</name>
    <name type="common">Listonella anguillarum</name>
    <dbReference type="NCBI Taxonomy" id="55601"/>
    <lineage>
        <taxon>Bacteria</taxon>
        <taxon>Pseudomonadati</taxon>
        <taxon>Pseudomonadota</taxon>
        <taxon>Gammaproteobacteria</taxon>
        <taxon>Vibrionales</taxon>
        <taxon>Vibrionaceae</taxon>
        <taxon>Vibrio</taxon>
    </lineage>
</organism>